<feature type="domain" description="Phytase-like" evidence="2">
    <location>
        <begin position="57"/>
        <end position="369"/>
    </location>
</feature>
<dbReference type="Pfam" id="PF13449">
    <property type="entry name" value="Phytase-like"/>
    <property type="match status" value="1"/>
</dbReference>
<sequence>MKAGVLSLFLSLSSVSALSYGQVNVGEGGRDQDMPIASVTLIGESRIDNQAQFDGVTIGGLSGIDYNPQTKQWVVISDDRGEHGPARAYLGQLAVTKSHIGDFQVSDMITFEQPDGSPYPRAKAFKQHGDIADFESVRFNPWQPQTLRYTSEGDRTLGLTPFIRDARFPSGQWLASLTIAPQIKAAINHGYYDNLTFEGSSFTPSQDFYFVAMEAPVMQDGPVPNEEHGGYSRLIKYDRQGHIVSQYLYPVDAWPALPGKGKHADNGVSEILAIDDSHLLFVERAGIQSQSGSYHNHIRLYQVSLERASNVNREDSVAHRPELQAVKKTLLLNLNDLDLSLLDNIEGITWGPRLSNGKSSLILISDNNFNRHEVTQLLAFSVTMKGE</sequence>
<dbReference type="AlphaFoldDB" id="A0AB39HC43"/>
<gene>
    <name evidence="3" type="ORF">AB0763_12850</name>
</gene>
<protein>
    <submittedName>
        <fullName evidence="3">Esterase-like activity of phytase family protein</fullName>
    </submittedName>
</protein>
<dbReference type="PANTHER" id="PTHR37957">
    <property type="entry name" value="BLR7070 PROTEIN"/>
    <property type="match status" value="1"/>
</dbReference>
<keyword evidence="1" id="KW-0732">Signal</keyword>
<feature type="signal peptide" evidence="1">
    <location>
        <begin position="1"/>
        <end position="19"/>
    </location>
</feature>
<dbReference type="RefSeq" id="WP_306102402.1">
    <property type="nucleotide sequence ID" value="NZ_CP162601.1"/>
</dbReference>
<dbReference type="EMBL" id="CP162601">
    <property type="protein sequence ID" value="XDK25012.1"/>
    <property type="molecule type" value="Genomic_DNA"/>
</dbReference>
<evidence type="ECO:0000313" key="3">
    <source>
        <dbReference type="EMBL" id="XDK25012.1"/>
    </source>
</evidence>
<dbReference type="KEGG" id="vih:AB0763_12850"/>
<organism evidence="3">
    <name type="scientific">Vibrio sp. HB236076</name>
    <dbReference type="NCBI Taxonomy" id="3232307"/>
    <lineage>
        <taxon>Bacteria</taxon>
        <taxon>Pseudomonadati</taxon>
        <taxon>Pseudomonadota</taxon>
        <taxon>Gammaproteobacteria</taxon>
        <taxon>Vibrionales</taxon>
        <taxon>Vibrionaceae</taxon>
        <taxon>Vibrio</taxon>
    </lineage>
</organism>
<accession>A0AB39HC43</accession>
<name>A0AB39HC43_9VIBR</name>
<evidence type="ECO:0000256" key="1">
    <source>
        <dbReference type="SAM" id="SignalP"/>
    </source>
</evidence>
<feature type="chain" id="PRO_5044241504" evidence="1">
    <location>
        <begin position="20"/>
        <end position="387"/>
    </location>
</feature>
<reference evidence="3" key="1">
    <citation type="submission" date="2024-07" db="EMBL/GenBank/DDBJ databases">
        <title>Genome Analysis of a Potential Novel Vibrio Species Secreting pH- and Thermo-stable Alginate Lyase and its Application in Producing Alginate Oligosaccharides.</title>
        <authorList>
            <person name="Huang H."/>
            <person name="Bao K."/>
        </authorList>
    </citation>
    <scope>NUCLEOTIDE SEQUENCE</scope>
    <source>
        <strain evidence="3">HB236076</strain>
    </source>
</reference>
<proteinExistence type="predicted"/>
<dbReference type="InterPro" id="IPR027372">
    <property type="entry name" value="Phytase-like_dom"/>
</dbReference>
<evidence type="ECO:0000259" key="2">
    <source>
        <dbReference type="Pfam" id="PF13449"/>
    </source>
</evidence>
<dbReference type="PANTHER" id="PTHR37957:SF1">
    <property type="entry name" value="PHYTASE-LIKE DOMAIN-CONTAINING PROTEIN"/>
    <property type="match status" value="1"/>
</dbReference>